<feature type="transmembrane region" description="Helical" evidence="6">
    <location>
        <begin position="7"/>
        <end position="23"/>
    </location>
</feature>
<keyword evidence="2" id="KW-1003">Cell membrane</keyword>
<feature type="transmembrane region" description="Helical" evidence="6">
    <location>
        <begin position="29"/>
        <end position="49"/>
    </location>
</feature>
<comment type="subcellular location">
    <subcellularLocation>
        <location evidence="1">Cell membrane</location>
        <topology evidence="1">Multi-pass membrane protein</topology>
    </subcellularLocation>
</comment>
<dbReference type="RefSeq" id="WP_382358420.1">
    <property type="nucleotide sequence ID" value="NZ_JBHTGR010000011.1"/>
</dbReference>
<organism evidence="7 8">
    <name type="scientific">Lentibacillus kimchii</name>
    <dbReference type="NCBI Taxonomy" id="1542911"/>
    <lineage>
        <taxon>Bacteria</taxon>
        <taxon>Bacillati</taxon>
        <taxon>Bacillota</taxon>
        <taxon>Bacilli</taxon>
        <taxon>Bacillales</taxon>
        <taxon>Bacillaceae</taxon>
        <taxon>Lentibacillus</taxon>
    </lineage>
</organism>
<comment type="caution">
    <text evidence="7">The sequence shown here is derived from an EMBL/GenBank/DDBJ whole genome shotgun (WGS) entry which is preliminary data.</text>
</comment>
<dbReference type="Proteomes" id="UP001596620">
    <property type="component" value="Unassembled WGS sequence"/>
</dbReference>
<accession>A0ABW2UV04</accession>
<evidence type="ECO:0000256" key="1">
    <source>
        <dbReference type="ARBA" id="ARBA00004651"/>
    </source>
</evidence>
<dbReference type="PANTHER" id="PTHR33931:SF6">
    <property type="entry name" value="INTEGRAL MEMBRANE PROTEIN YXZK-RELATED"/>
    <property type="match status" value="1"/>
</dbReference>
<feature type="transmembrane region" description="Helical" evidence="6">
    <location>
        <begin position="90"/>
        <end position="110"/>
    </location>
</feature>
<keyword evidence="4 6" id="KW-1133">Transmembrane helix</keyword>
<name>A0ABW2UV04_9BACI</name>
<keyword evidence="3 6" id="KW-0812">Transmembrane</keyword>
<evidence type="ECO:0000256" key="3">
    <source>
        <dbReference type="ARBA" id="ARBA00022692"/>
    </source>
</evidence>
<dbReference type="Pfam" id="PF03788">
    <property type="entry name" value="LrgA"/>
    <property type="match status" value="1"/>
</dbReference>
<evidence type="ECO:0000256" key="5">
    <source>
        <dbReference type="ARBA" id="ARBA00023136"/>
    </source>
</evidence>
<dbReference type="PANTHER" id="PTHR33931">
    <property type="entry name" value="HOLIN-LIKE PROTEIN CIDA-RELATED"/>
    <property type="match status" value="1"/>
</dbReference>
<protein>
    <submittedName>
        <fullName evidence="7">CidA/LrgA family protein</fullName>
    </submittedName>
</protein>
<keyword evidence="5 6" id="KW-0472">Membrane</keyword>
<keyword evidence="8" id="KW-1185">Reference proteome</keyword>
<reference evidence="8" key="1">
    <citation type="journal article" date="2019" name="Int. J. Syst. Evol. Microbiol.">
        <title>The Global Catalogue of Microorganisms (GCM) 10K type strain sequencing project: providing services to taxonomists for standard genome sequencing and annotation.</title>
        <authorList>
            <consortium name="The Broad Institute Genomics Platform"/>
            <consortium name="The Broad Institute Genome Sequencing Center for Infectious Disease"/>
            <person name="Wu L."/>
            <person name="Ma J."/>
        </authorList>
    </citation>
    <scope>NUCLEOTIDE SEQUENCE [LARGE SCALE GENOMIC DNA]</scope>
    <source>
        <strain evidence="8">JCM 30234</strain>
    </source>
</reference>
<sequence>MKIIRIIVQIVGLYVIYLIGQGIQHVTGLPIPGSIIGMILLFFLLLTGIIRQKRLAYGSSFLLAWLPLLFLPSAIGVIKYESFFAHKGLWLIMLVFVNTVFIMAISSLIGQRLATRDTKKRSLEQ</sequence>
<evidence type="ECO:0000256" key="4">
    <source>
        <dbReference type="ARBA" id="ARBA00022989"/>
    </source>
</evidence>
<dbReference type="InterPro" id="IPR005538">
    <property type="entry name" value="LrgA/CidA"/>
</dbReference>
<evidence type="ECO:0000256" key="2">
    <source>
        <dbReference type="ARBA" id="ARBA00022475"/>
    </source>
</evidence>
<gene>
    <name evidence="7" type="ORF">ACFQU8_06610</name>
</gene>
<proteinExistence type="predicted"/>
<evidence type="ECO:0000256" key="6">
    <source>
        <dbReference type="SAM" id="Phobius"/>
    </source>
</evidence>
<feature type="transmembrane region" description="Helical" evidence="6">
    <location>
        <begin position="61"/>
        <end position="78"/>
    </location>
</feature>
<dbReference type="EMBL" id="JBHTGR010000011">
    <property type="protein sequence ID" value="MFC7746906.1"/>
    <property type="molecule type" value="Genomic_DNA"/>
</dbReference>
<evidence type="ECO:0000313" key="8">
    <source>
        <dbReference type="Proteomes" id="UP001596620"/>
    </source>
</evidence>
<evidence type="ECO:0000313" key="7">
    <source>
        <dbReference type="EMBL" id="MFC7746906.1"/>
    </source>
</evidence>